<dbReference type="Pfam" id="PF25372">
    <property type="entry name" value="DUF7885"/>
    <property type="match status" value="1"/>
</dbReference>
<dbReference type="PANTHER" id="PTHR13318">
    <property type="entry name" value="PARTNER OF PAIRED, ISOFORM B-RELATED"/>
    <property type="match status" value="1"/>
</dbReference>
<dbReference type="RefSeq" id="XP_014666041.1">
    <property type="nucleotide sequence ID" value="XM_014810555.1"/>
</dbReference>
<name>A0ABM1E1H2_PRICU</name>
<dbReference type="GeneID" id="106808013"/>
<reference evidence="3 4" key="1">
    <citation type="submission" date="2025-05" db="UniProtKB">
        <authorList>
            <consortium name="RefSeq"/>
        </authorList>
    </citation>
    <scope>IDENTIFICATION</scope>
</reference>
<organism evidence="2 5">
    <name type="scientific">Priapulus caudatus</name>
    <name type="common">Priapulid worm</name>
    <dbReference type="NCBI Taxonomy" id="37621"/>
    <lineage>
        <taxon>Eukaryota</taxon>
        <taxon>Metazoa</taxon>
        <taxon>Ecdysozoa</taxon>
        <taxon>Scalidophora</taxon>
        <taxon>Priapulida</taxon>
        <taxon>Priapulimorpha</taxon>
        <taxon>Priapulimorphida</taxon>
        <taxon>Priapulidae</taxon>
        <taxon>Priapulus</taxon>
    </lineage>
</organism>
<keyword evidence="2" id="KW-1185">Reference proteome</keyword>
<dbReference type="Gene3D" id="3.80.10.10">
    <property type="entry name" value="Ribonuclease Inhibitor"/>
    <property type="match status" value="1"/>
</dbReference>
<feature type="domain" description="F-box/LRR-repeat protein 15-like leucin rich repeat" evidence="1">
    <location>
        <begin position="97"/>
        <end position="255"/>
    </location>
</feature>
<evidence type="ECO:0000313" key="2">
    <source>
        <dbReference type="Proteomes" id="UP000695022"/>
    </source>
</evidence>
<dbReference type="SMART" id="SM00367">
    <property type="entry name" value="LRR_CC"/>
    <property type="match status" value="6"/>
</dbReference>
<dbReference type="RefSeq" id="XP_014666042.1">
    <property type="nucleotide sequence ID" value="XM_014810556.1"/>
</dbReference>
<accession>A0ABM1E1H2</accession>
<protein>
    <submittedName>
        <fullName evidence="3 4">F-box/LRR-repeat protein 15-like isoform X1</fullName>
    </submittedName>
</protein>
<sequence>MMACDASCHDTCHLVHEDMCLDRAQTLSCGPSLLYLPWEDVLCRYVLCRLSLHDLFRLRQVNRAAAELVKAFFGRRLQVDLTHYAGRIPARSFHTIVDGNRVLRTLVLANCRDWLDDSVLCGVITCCPRLQHVDVSGCSRLTDATPRALAAGCPDLDAVVMRDCHWLSASALAALALGCRRLQRIDVESCWAVDDAAIKVVLAACCRLQNLSLCKIYGITDATIREIAYCRTPLTDLNISGCWRVTDDSIRVLAEYCQTLQVLRVMDCRDITEATLARLRLRGVLVDRARPSYIPLQGESSSEAYLKMLMHRLHLQI</sequence>
<dbReference type="CDD" id="cd22126">
    <property type="entry name" value="F-box_FBXL15"/>
    <property type="match status" value="1"/>
</dbReference>
<dbReference type="PANTHER" id="PTHR13318:SF261">
    <property type="entry name" value="F-BOX DOMAIN-CONTAINING PROTEIN"/>
    <property type="match status" value="1"/>
</dbReference>
<dbReference type="InterPro" id="IPR057207">
    <property type="entry name" value="FBXL15_LRR"/>
</dbReference>
<evidence type="ECO:0000313" key="3">
    <source>
        <dbReference type="RefSeq" id="XP_014666041.1"/>
    </source>
</evidence>
<dbReference type="InterPro" id="IPR032675">
    <property type="entry name" value="LRR_dom_sf"/>
</dbReference>
<dbReference type="RefSeq" id="XP_014666043.1">
    <property type="nucleotide sequence ID" value="XM_014810557.1"/>
</dbReference>
<evidence type="ECO:0000259" key="1">
    <source>
        <dbReference type="Pfam" id="PF25372"/>
    </source>
</evidence>
<dbReference type="Proteomes" id="UP000695022">
    <property type="component" value="Unplaced"/>
</dbReference>
<evidence type="ECO:0000313" key="4">
    <source>
        <dbReference type="RefSeq" id="XP_014666042.1"/>
    </source>
</evidence>
<dbReference type="InterPro" id="IPR006553">
    <property type="entry name" value="Leu-rich_rpt_Cys-con_subtyp"/>
</dbReference>
<evidence type="ECO:0000313" key="5">
    <source>
        <dbReference type="RefSeq" id="XP_014666043.1"/>
    </source>
</evidence>
<gene>
    <name evidence="3 4 5" type="primary">LOC106808013</name>
</gene>
<proteinExistence type="predicted"/>
<dbReference type="SUPFAM" id="SSF52047">
    <property type="entry name" value="RNI-like"/>
    <property type="match status" value="1"/>
</dbReference>